<dbReference type="PANTHER" id="PTHR35307:SF3">
    <property type="entry name" value="DUF4220 DOMAIN-CONTAINING PROTEIN"/>
    <property type="match status" value="1"/>
</dbReference>
<evidence type="ECO:0000313" key="2">
    <source>
        <dbReference type="EMBL" id="KAK4394470.1"/>
    </source>
</evidence>
<feature type="transmembrane region" description="Helical" evidence="1">
    <location>
        <begin position="117"/>
        <end position="137"/>
    </location>
</feature>
<evidence type="ECO:0000256" key="1">
    <source>
        <dbReference type="SAM" id="Phobius"/>
    </source>
</evidence>
<keyword evidence="1" id="KW-0812">Transmembrane</keyword>
<comment type="caution">
    <text evidence="2">The sequence shown here is derived from an EMBL/GenBank/DDBJ whole genome shotgun (WGS) entry which is preliminary data.</text>
</comment>
<dbReference type="PANTHER" id="PTHR35307">
    <property type="entry name" value="PROTEIN, PUTATIVE-RELATED"/>
    <property type="match status" value="1"/>
</dbReference>
<evidence type="ECO:0000313" key="3">
    <source>
        <dbReference type="Proteomes" id="UP001289374"/>
    </source>
</evidence>
<reference evidence="2" key="1">
    <citation type="submission" date="2020-06" db="EMBL/GenBank/DDBJ databases">
        <authorList>
            <person name="Li T."/>
            <person name="Hu X."/>
            <person name="Zhang T."/>
            <person name="Song X."/>
            <person name="Zhang H."/>
            <person name="Dai N."/>
            <person name="Sheng W."/>
            <person name="Hou X."/>
            <person name="Wei L."/>
        </authorList>
    </citation>
    <scope>NUCLEOTIDE SEQUENCE</scope>
    <source>
        <strain evidence="2">K16</strain>
        <tissue evidence="2">Leaf</tissue>
    </source>
</reference>
<feature type="transmembrane region" description="Helical" evidence="1">
    <location>
        <begin position="157"/>
        <end position="176"/>
    </location>
</feature>
<keyword evidence="1" id="KW-1133">Transmembrane helix</keyword>
<accession>A0AAE1WJB0</accession>
<dbReference type="EMBL" id="JACGWL010000009">
    <property type="protein sequence ID" value="KAK4394470.1"/>
    <property type="molecule type" value="Genomic_DNA"/>
</dbReference>
<sequence>MDPSYDDFFTRLQDKLDEVMPWIGRYIAAASTVCTLAMAIDALNGLWCKKLWFPCKYFSLDATSLTILGVAMKLTVDLNTLLVLDSDALARLCSLFFMSTAMANFMLSLGSTKDREILMNVVALGILVITIVVNIWIQVFQLERFYHGTTFVNDQMVPTILMLLLLVTFASSAITLPTSKKSLEAKYQMMHKVAMTEEGMVTRGQDGRIDKQMINGMKKYWLMAETSNPQFVMARSVLCTSSSVICLFATLYFLFNYILVDLFKFGVVRLRSHSVWFTAVRFKCLTTCRGISLREELKIEAHWIQTLVYWRDSFSGLQIQDNKCRRHLHDAKWFALTFLIGVQIMMVIVSKLLLLIPALLITPLILFFKKLKARRLSRLTTSNNDIITESEGDTELNLSRFVLLLDGEADLPEKTLKNIFGQADKE</sequence>
<keyword evidence="3" id="KW-1185">Reference proteome</keyword>
<reference evidence="2" key="2">
    <citation type="journal article" date="2024" name="Plant">
        <title>Genomic evolution and insights into agronomic trait innovations of Sesamum species.</title>
        <authorList>
            <person name="Miao H."/>
            <person name="Wang L."/>
            <person name="Qu L."/>
            <person name="Liu H."/>
            <person name="Sun Y."/>
            <person name="Le M."/>
            <person name="Wang Q."/>
            <person name="Wei S."/>
            <person name="Zheng Y."/>
            <person name="Lin W."/>
            <person name="Duan Y."/>
            <person name="Cao H."/>
            <person name="Xiong S."/>
            <person name="Wang X."/>
            <person name="Wei L."/>
            <person name="Li C."/>
            <person name="Ma Q."/>
            <person name="Ju M."/>
            <person name="Zhao R."/>
            <person name="Li G."/>
            <person name="Mu C."/>
            <person name="Tian Q."/>
            <person name="Mei H."/>
            <person name="Zhang T."/>
            <person name="Gao T."/>
            <person name="Zhang H."/>
        </authorList>
    </citation>
    <scope>NUCLEOTIDE SEQUENCE</scope>
    <source>
        <strain evidence="2">K16</strain>
    </source>
</reference>
<name>A0AAE1WJB0_9LAMI</name>
<organism evidence="2 3">
    <name type="scientific">Sesamum angolense</name>
    <dbReference type="NCBI Taxonomy" id="2727404"/>
    <lineage>
        <taxon>Eukaryota</taxon>
        <taxon>Viridiplantae</taxon>
        <taxon>Streptophyta</taxon>
        <taxon>Embryophyta</taxon>
        <taxon>Tracheophyta</taxon>
        <taxon>Spermatophyta</taxon>
        <taxon>Magnoliopsida</taxon>
        <taxon>eudicotyledons</taxon>
        <taxon>Gunneridae</taxon>
        <taxon>Pentapetalae</taxon>
        <taxon>asterids</taxon>
        <taxon>lamiids</taxon>
        <taxon>Lamiales</taxon>
        <taxon>Pedaliaceae</taxon>
        <taxon>Sesamum</taxon>
    </lineage>
</organism>
<protein>
    <submittedName>
        <fullName evidence="2">Uncharacterized protein</fullName>
    </submittedName>
</protein>
<feature type="transmembrane region" description="Helical" evidence="1">
    <location>
        <begin position="335"/>
        <end position="368"/>
    </location>
</feature>
<gene>
    <name evidence="2" type="ORF">Sango_1601300</name>
</gene>
<dbReference type="Proteomes" id="UP001289374">
    <property type="component" value="Unassembled WGS sequence"/>
</dbReference>
<dbReference type="AlphaFoldDB" id="A0AAE1WJB0"/>
<proteinExistence type="predicted"/>
<keyword evidence="1" id="KW-0472">Membrane</keyword>
<feature type="transmembrane region" description="Helical" evidence="1">
    <location>
        <begin position="26"/>
        <end position="46"/>
    </location>
</feature>
<feature type="transmembrane region" description="Helical" evidence="1">
    <location>
        <begin position="237"/>
        <end position="260"/>
    </location>
</feature>
<feature type="transmembrane region" description="Helical" evidence="1">
    <location>
        <begin position="88"/>
        <end position="110"/>
    </location>
</feature>